<feature type="compositionally biased region" description="Polar residues" evidence="3">
    <location>
        <begin position="198"/>
        <end position="227"/>
    </location>
</feature>
<feature type="compositionally biased region" description="Basic residues" evidence="3">
    <location>
        <begin position="16"/>
        <end position="27"/>
    </location>
</feature>
<dbReference type="EMBL" id="UYRT01082424">
    <property type="protein sequence ID" value="VDN25978.1"/>
    <property type="molecule type" value="Genomic_DNA"/>
</dbReference>
<feature type="domain" description="EF-hand" evidence="4">
    <location>
        <begin position="79"/>
        <end position="114"/>
    </location>
</feature>
<evidence type="ECO:0000256" key="2">
    <source>
        <dbReference type="ARBA" id="ARBA00022837"/>
    </source>
</evidence>
<dbReference type="Gene3D" id="1.10.238.10">
    <property type="entry name" value="EF-hand"/>
    <property type="match status" value="2"/>
</dbReference>
<reference evidence="7" key="1">
    <citation type="submission" date="2016-06" db="UniProtKB">
        <authorList>
            <consortium name="WormBaseParasite"/>
        </authorList>
    </citation>
    <scope>IDENTIFICATION</scope>
</reference>
<dbReference type="InterPro" id="IPR002048">
    <property type="entry name" value="EF_hand_dom"/>
</dbReference>
<feature type="region of interest" description="Disordered" evidence="3">
    <location>
        <begin position="197"/>
        <end position="227"/>
    </location>
</feature>
<evidence type="ECO:0000256" key="3">
    <source>
        <dbReference type="SAM" id="MobiDB-lite"/>
    </source>
</evidence>
<evidence type="ECO:0000313" key="6">
    <source>
        <dbReference type="Proteomes" id="UP000271098"/>
    </source>
</evidence>
<keyword evidence="2" id="KW-0106">Calcium</keyword>
<dbReference type="OrthoDB" id="424753at2759"/>
<evidence type="ECO:0000313" key="5">
    <source>
        <dbReference type="EMBL" id="VDN25978.1"/>
    </source>
</evidence>
<gene>
    <name evidence="5" type="ORF">GPUH_LOCUS15428</name>
</gene>
<sequence>MKIDAITPSSSDHRMCRQHLKGHKGRKTSQISRGTLPDSETECTEAEFRQLFSMFDTDNSGAIGKEELKQAMIRIGVDAHEQDIEDLINEVDEDGNGEIDFAEFCDCLRKSQQRAKKLTKEGLTRQCFEIFDQDGNGVISEAEFKYIAKEIGDFDDELADRVFSELDTCSNGILTQDQFAAVVEDYLFSHDDEFVHTPKQSRSATPNQPSGTSTYDKGTTNHDISSV</sequence>
<name>A0A183E388_9BILA</name>
<dbReference type="InterPro" id="IPR011992">
    <property type="entry name" value="EF-hand-dom_pair"/>
</dbReference>
<keyword evidence="1" id="KW-0677">Repeat</keyword>
<organism evidence="7">
    <name type="scientific">Gongylonema pulchrum</name>
    <dbReference type="NCBI Taxonomy" id="637853"/>
    <lineage>
        <taxon>Eukaryota</taxon>
        <taxon>Metazoa</taxon>
        <taxon>Ecdysozoa</taxon>
        <taxon>Nematoda</taxon>
        <taxon>Chromadorea</taxon>
        <taxon>Rhabditida</taxon>
        <taxon>Spirurina</taxon>
        <taxon>Spiruromorpha</taxon>
        <taxon>Spiruroidea</taxon>
        <taxon>Gongylonematidae</taxon>
        <taxon>Gongylonema</taxon>
    </lineage>
</organism>
<dbReference type="AlphaFoldDB" id="A0A183E388"/>
<feature type="domain" description="EF-hand" evidence="4">
    <location>
        <begin position="119"/>
        <end position="154"/>
    </location>
</feature>
<dbReference type="SMART" id="SM00054">
    <property type="entry name" value="EFh"/>
    <property type="match status" value="4"/>
</dbReference>
<dbReference type="PROSITE" id="PS50222">
    <property type="entry name" value="EF_HAND_2"/>
    <property type="match status" value="3"/>
</dbReference>
<dbReference type="PANTHER" id="PTHR23050">
    <property type="entry name" value="CALCIUM BINDING PROTEIN"/>
    <property type="match status" value="1"/>
</dbReference>
<dbReference type="GO" id="GO:0005509">
    <property type="term" value="F:calcium ion binding"/>
    <property type="evidence" value="ECO:0007669"/>
    <property type="project" value="InterPro"/>
</dbReference>
<dbReference type="CDD" id="cd00051">
    <property type="entry name" value="EFh"/>
    <property type="match status" value="1"/>
</dbReference>
<protein>
    <submittedName>
        <fullName evidence="7">Troponin C</fullName>
    </submittedName>
</protein>
<feature type="region of interest" description="Disordered" evidence="3">
    <location>
        <begin position="1"/>
        <end position="39"/>
    </location>
</feature>
<dbReference type="PROSITE" id="PS00018">
    <property type="entry name" value="EF_HAND_1"/>
    <property type="match status" value="3"/>
</dbReference>
<evidence type="ECO:0000256" key="1">
    <source>
        <dbReference type="ARBA" id="ARBA00022737"/>
    </source>
</evidence>
<accession>A0A183E388</accession>
<dbReference type="WBParaSite" id="GPUH_0001545001-mRNA-1">
    <property type="protein sequence ID" value="GPUH_0001545001-mRNA-1"/>
    <property type="gene ID" value="GPUH_0001545001"/>
</dbReference>
<dbReference type="Pfam" id="PF13499">
    <property type="entry name" value="EF-hand_7"/>
    <property type="match status" value="2"/>
</dbReference>
<dbReference type="GO" id="GO:0043226">
    <property type="term" value="C:organelle"/>
    <property type="evidence" value="ECO:0007669"/>
    <property type="project" value="UniProtKB-ARBA"/>
</dbReference>
<evidence type="ECO:0000259" key="4">
    <source>
        <dbReference type="PROSITE" id="PS50222"/>
    </source>
</evidence>
<feature type="domain" description="EF-hand" evidence="4">
    <location>
        <begin position="43"/>
        <end position="78"/>
    </location>
</feature>
<dbReference type="FunFam" id="1.10.238.10:FF:000178">
    <property type="entry name" value="Calmodulin-2 A"/>
    <property type="match status" value="1"/>
</dbReference>
<evidence type="ECO:0000313" key="7">
    <source>
        <dbReference type="WBParaSite" id="GPUH_0001545001-mRNA-1"/>
    </source>
</evidence>
<keyword evidence="6" id="KW-1185">Reference proteome</keyword>
<dbReference type="InterPro" id="IPR018247">
    <property type="entry name" value="EF_Hand_1_Ca_BS"/>
</dbReference>
<dbReference type="Proteomes" id="UP000271098">
    <property type="component" value="Unassembled WGS sequence"/>
</dbReference>
<dbReference type="SUPFAM" id="SSF47473">
    <property type="entry name" value="EF-hand"/>
    <property type="match status" value="1"/>
</dbReference>
<proteinExistence type="predicted"/>
<dbReference type="InterPro" id="IPR050145">
    <property type="entry name" value="Centrin_CML-like"/>
</dbReference>
<reference evidence="5 6" key="2">
    <citation type="submission" date="2018-11" db="EMBL/GenBank/DDBJ databases">
        <authorList>
            <consortium name="Pathogen Informatics"/>
        </authorList>
    </citation>
    <scope>NUCLEOTIDE SEQUENCE [LARGE SCALE GENOMIC DNA]</scope>
</reference>